<accession>A0ABQ9K855</accession>
<sequence>MIKSKEKGKVNLHAKKQTLKPILILLVLMKSILNPEDGLGSSVV</sequence>
<name>A0ABQ9K855_9CUCU</name>
<evidence type="ECO:0000313" key="1">
    <source>
        <dbReference type="EMBL" id="KAJ8986216.1"/>
    </source>
</evidence>
<reference evidence="1" key="1">
    <citation type="journal article" date="2023" name="Insect Mol. Biol.">
        <title>Genome sequencing provides insights into the evolution of gene families encoding plant cell wall-degrading enzymes in longhorned beetles.</title>
        <authorList>
            <person name="Shin N.R."/>
            <person name="Okamura Y."/>
            <person name="Kirsch R."/>
            <person name="Pauchet Y."/>
        </authorList>
    </citation>
    <scope>NUCLEOTIDE SEQUENCE</scope>
    <source>
        <strain evidence="1">MMC_N1</strain>
    </source>
</reference>
<dbReference type="EMBL" id="JAPWTJ010000001">
    <property type="protein sequence ID" value="KAJ8986216.1"/>
    <property type="molecule type" value="Genomic_DNA"/>
</dbReference>
<protein>
    <submittedName>
        <fullName evidence="1">Uncharacterized protein</fullName>
    </submittedName>
</protein>
<comment type="caution">
    <text evidence="1">The sequence shown here is derived from an EMBL/GenBank/DDBJ whole genome shotgun (WGS) entry which is preliminary data.</text>
</comment>
<gene>
    <name evidence="1" type="ORF">NQ317_009922</name>
</gene>
<proteinExistence type="predicted"/>
<evidence type="ECO:0000313" key="2">
    <source>
        <dbReference type="Proteomes" id="UP001162164"/>
    </source>
</evidence>
<dbReference type="Proteomes" id="UP001162164">
    <property type="component" value="Unassembled WGS sequence"/>
</dbReference>
<keyword evidence="2" id="KW-1185">Reference proteome</keyword>
<organism evidence="1 2">
    <name type="scientific">Molorchus minor</name>
    <dbReference type="NCBI Taxonomy" id="1323400"/>
    <lineage>
        <taxon>Eukaryota</taxon>
        <taxon>Metazoa</taxon>
        <taxon>Ecdysozoa</taxon>
        <taxon>Arthropoda</taxon>
        <taxon>Hexapoda</taxon>
        <taxon>Insecta</taxon>
        <taxon>Pterygota</taxon>
        <taxon>Neoptera</taxon>
        <taxon>Endopterygota</taxon>
        <taxon>Coleoptera</taxon>
        <taxon>Polyphaga</taxon>
        <taxon>Cucujiformia</taxon>
        <taxon>Chrysomeloidea</taxon>
        <taxon>Cerambycidae</taxon>
        <taxon>Lamiinae</taxon>
        <taxon>Monochamini</taxon>
        <taxon>Molorchus</taxon>
    </lineage>
</organism>